<reference evidence="12" key="1">
    <citation type="submission" date="2023-05" db="EMBL/GenBank/DDBJ databases">
        <title>Comparative genomics of Bacillaceae isolates and their secondary metabolite potential.</title>
        <authorList>
            <person name="Song L."/>
            <person name="Nielsen L.J."/>
            <person name="Mohite O."/>
            <person name="Xu X."/>
            <person name="Weber T."/>
            <person name="Kovacs A.T."/>
        </authorList>
    </citation>
    <scope>NUCLEOTIDE SEQUENCE</scope>
    <source>
        <strain evidence="12">LY1</strain>
    </source>
</reference>
<accession>A0AAX3X4F1</accession>
<dbReference type="InterPro" id="IPR017871">
    <property type="entry name" value="ABC_transporter-like_CS"/>
</dbReference>
<dbReference type="PROSITE" id="PS00211">
    <property type="entry name" value="ABC_TRANSPORTER_1"/>
    <property type="match status" value="1"/>
</dbReference>
<keyword evidence="5" id="KW-0677">Repeat</keyword>
<evidence type="ECO:0000256" key="8">
    <source>
        <dbReference type="ARBA" id="ARBA00022967"/>
    </source>
</evidence>
<dbReference type="Proteomes" id="UP001178322">
    <property type="component" value="Chromosome"/>
</dbReference>
<comment type="function">
    <text evidence="10">Probably part of an ABC transporter complex. Responsible for energy coupling to the transport system.</text>
</comment>
<dbReference type="PROSITE" id="PS50893">
    <property type="entry name" value="ABC_TRANSPORTER_2"/>
    <property type="match status" value="2"/>
</dbReference>
<dbReference type="GO" id="GO:0016887">
    <property type="term" value="F:ATP hydrolysis activity"/>
    <property type="evidence" value="ECO:0007669"/>
    <property type="project" value="InterPro"/>
</dbReference>
<dbReference type="InterPro" id="IPR027417">
    <property type="entry name" value="P-loop_NTPase"/>
</dbReference>
<evidence type="ECO:0000256" key="6">
    <source>
        <dbReference type="ARBA" id="ARBA00022741"/>
    </source>
</evidence>
<dbReference type="RefSeq" id="WP_283872154.1">
    <property type="nucleotide sequence ID" value="NZ_CP126101.1"/>
</dbReference>
<comment type="subcellular location">
    <subcellularLocation>
        <location evidence="1">Cell membrane</location>
        <topology evidence="1">Peripheral membrane protein</topology>
    </subcellularLocation>
</comment>
<evidence type="ECO:0000256" key="9">
    <source>
        <dbReference type="ARBA" id="ARBA00023136"/>
    </source>
</evidence>
<dbReference type="Pfam" id="PF00005">
    <property type="entry name" value="ABC_tran"/>
    <property type="match status" value="2"/>
</dbReference>
<gene>
    <name evidence="12" type="ORF">QNH24_10885</name>
</gene>
<feature type="domain" description="ABC transporter" evidence="11">
    <location>
        <begin position="244"/>
        <end position="474"/>
    </location>
</feature>
<sequence>MIQLQNVSFQYQYQSKKALNAIDLEISTGEVIVLCGKSGCGKTTITRLLNGLIPYYINGELQGTIRLANQDIQAMEIHEISKLTGSVFQNPKTQFYNIDTDSELVFTVENFGLPSEEILNRKAMMVEQFELQTLLQRNVFHLSGGEKQRIACASVAIHNPPIIILDEPSANLDDDATAQLGEMIAFWKSQGKTIVISEHRLHYLQNLADRFVYLEDGQIKHIFAQKEMLTMSNEALYQLGLRAIHLEELMPQQDRLLDQGSRFKLETLSYFNHDFQLKIEGFDLPFPAIMAITGHNGAGKSTFAKSLTGLNRKASPTFHINNVKFRKKQCLRASSMVMQDVHHQLFTESVLAEILLSMPEPNEELALDLLALLGASELKDAHPLTLSGGEKQRVAILSAIAADKQVMIMDEPTSGLDYHHMRQFANCMNILRNQNKLVFIITHDPEMIALCCDGTIELSQGMIKDITLFNKQRV</sequence>
<dbReference type="GO" id="GO:0043190">
    <property type="term" value="C:ATP-binding cassette (ABC) transporter complex"/>
    <property type="evidence" value="ECO:0007669"/>
    <property type="project" value="TreeGrafter"/>
</dbReference>
<dbReference type="AlphaFoldDB" id="A0AAX3X4F1"/>
<evidence type="ECO:0000256" key="7">
    <source>
        <dbReference type="ARBA" id="ARBA00022840"/>
    </source>
</evidence>
<comment type="similarity">
    <text evidence="2">Belongs to the ABC transporter superfamily.</text>
</comment>
<dbReference type="PANTHER" id="PTHR43553:SF23">
    <property type="entry name" value="ABC TRANSPORTER ATP-BINDING COMPONENT"/>
    <property type="match status" value="1"/>
</dbReference>
<keyword evidence="7 12" id="KW-0067">ATP-binding</keyword>
<feature type="domain" description="ABC transporter" evidence="11">
    <location>
        <begin position="2"/>
        <end position="241"/>
    </location>
</feature>
<evidence type="ECO:0000313" key="13">
    <source>
        <dbReference type="Proteomes" id="UP001178322"/>
    </source>
</evidence>
<evidence type="ECO:0000256" key="1">
    <source>
        <dbReference type="ARBA" id="ARBA00004202"/>
    </source>
</evidence>
<dbReference type="InterPro" id="IPR015856">
    <property type="entry name" value="ABC_transpr_CbiO/EcfA_su"/>
</dbReference>
<proteinExistence type="inferred from homology"/>
<protein>
    <submittedName>
        <fullName evidence="12">ABC transporter ATP-binding protein</fullName>
    </submittedName>
</protein>
<evidence type="ECO:0000256" key="10">
    <source>
        <dbReference type="ARBA" id="ARBA00025157"/>
    </source>
</evidence>
<keyword evidence="4" id="KW-1003">Cell membrane</keyword>
<keyword evidence="9" id="KW-0472">Membrane</keyword>
<dbReference type="PANTHER" id="PTHR43553">
    <property type="entry name" value="HEAVY METAL TRANSPORTER"/>
    <property type="match status" value="1"/>
</dbReference>
<dbReference type="InterPro" id="IPR003593">
    <property type="entry name" value="AAA+_ATPase"/>
</dbReference>
<dbReference type="InterPro" id="IPR050095">
    <property type="entry name" value="ECF_ABC_transporter_ATP-bd"/>
</dbReference>
<evidence type="ECO:0000256" key="5">
    <source>
        <dbReference type="ARBA" id="ARBA00022737"/>
    </source>
</evidence>
<evidence type="ECO:0000256" key="2">
    <source>
        <dbReference type="ARBA" id="ARBA00005417"/>
    </source>
</evidence>
<evidence type="ECO:0000259" key="11">
    <source>
        <dbReference type="PROSITE" id="PS50893"/>
    </source>
</evidence>
<name>A0AAX3X4F1_9BACI</name>
<keyword evidence="8" id="KW-1278">Translocase</keyword>
<evidence type="ECO:0000256" key="3">
    <source>
        <dbReference type="ARBA" id="ARBA00022448"/>
    </source>
</evidence>
<dbReference type="EMBL" id="CP126101">
    <property type="protein sequence ID" value="WHY53711.1"/>
    <property type="molecule type" value="Genomic_DNA"/>
</dbReference>
<evidence type="ECO:0000256" key="4">
    <source>
        <dbReference type="ARBA" id="ARBA00022475"/>
    </source>
</evidence>
<dbReference type="GO" id="GO:0042626">
    <property type="term" value="F:ATPase-coupled transmembrane transporter activity"/>
    <property type="evidence" value="ECO:0007669"/>
    <property type="project" value="TreeGrafter"/>
</dbReference>
<dbReference type="Gene3D" id="3.40.50.300">
    <property type="entry name" value="P-loop containing nucleotide triphosphate hydrolases"/>
    <property type="match status" value="2"/>
</dbReference>
<dbReference type="SMART" id="SM00382">
    <property type="entry name" value="AAA"/>
    <property type="match status" value="2"/>
</dbReference>
<organism evidence="12 13">
    <name type="scientific">Lysinibacillus pakistanensis</name>
    <dbReference type="NCBI Taxonomy" id="759811"/>
    <lineage>
        <taxon>Bacteria</taxon>
        <taxon>Bacillati</taxon>
        <taxon>Bacillota</taxon>
        <taxon>Bacilli</taxon>
        <taxon>Bacillales</taxon>
        <taxon>Bacillaceae</taxon>
        <taxon>Lysinibacillus</taxon>
    </lineage>
</organism>
<dbReference type="GO" id="GO:0005524">
    <property type="term" value="F:ATP binding"/>
    <property type="evidence" value="ECO:0007669"/>
    <property type="project" value="UniProtKB-KW"/>
</dbReference>
<dbReference type="SUPFAM" id="SSF52540">
    <property type="entry name" value="P-loop containing nucleoside triphosphate hydrolases"/>
    <property type="match status" value="2"/>
</dbReference>
<keyword evidence="6" id="KW-0547">Nucleotide-binding</keyword>
<dbReference type="InterPro" id="IPR003439">
    <property type="entry name" value="ABC_transporter-like_ATP-bd"/>
</dbReference>
<evidence type="ECO:0000313" key="12">
    <source>
        <dbReference type="EMBL" id="WHY53711.1"/>
    </source>
</evidence>
<dbReference type="CDD" id="cd03225">
    <property type="entry name" value="ABC_cobalt_CbiO_domain1"/>
    <property type="match status" value="1"/>
</dbReference>
<keyword evidence="3" id="KW-0813">Transport</keyword>